<keyword evidence="3" id="KW-0238">DNA-binding</keyword>
<evidence type="ECO:0000256" key="4">
    <source>
        <dbReference type="ARBA" id="ARBA00023163"/>
    </source>
</evidence>
<dbReference type="SUPFAM" id="SSF46785">
    <property type="entry name" value="Winged helix' DNA-binding domain"/>
    <property type="match status" value="1"/>
</dbReference>
<dbReference type="InterPro" id="IPR036390">
    <property type="entry name" value="WH_DNA-bd_sf"/>
</dbReference>
<dbReference type="Gene3D" id="3.40.190.290">
    <property type="match status" value="1"/>
</dbReference>
<keyword evidence="4" id="KW-0804">Transcription</keyword>
<comment type="caution">
    <text evidence="6">The sequence shown here is derived from an EMBL/GenBank/DDBJ whole genome shotgun (WGS) entry which is preliminary data.</text>
</comment>
<evidence type="ECO:0000256" key="1">
    <source>
        <dbReference type="ARBA" id="ARBA00009437"/>
    </source>
</evidence>
<dbReference type="Proteomes" id="UP001203212">
    <property type="component" value="Unassembled WGS sequence"/>
</dbReference>
<gene>
    <name evidence="6" type="ORF">L2689_01775</name>
</gene>
<evidence type="ECO:0000256" key="2">
    <source>
        <dbReference type="ARBA" id="ARBA00023015"/>
    </source>
</evidence>
<sequence>MLVKDLQVTLKVAEFKSIKLAAESLDMQIATASAALKRVEKSFGIELFVRSTRNLRLTSAGEKFIPQIEQAYLMLTNISESVREEQGLVEGDLRLSAPSDLGRSVLLPWVNEFMASHPKINLKLHISDSNIDFFRDPIDIGVRYGVPKDSSMYGYKICDVPIVLCAAPSYLEQFGTPVSPNDLATHKGLCFQLNGNVHDTWSFTNGEETIKVKLNSDRTTNDSELVKRWCADGYGLAQKSILEMADELLAGNVQMLLPSYSKMTIELWLICPSRQLITPMMRLFREHIRKRCQDKLSELASAGYVF</sequence>
<dbReference type="PROSITE" id="PS50931">
    <property type="entry name" value="HTH_LYSR"/>
    <property type="match status" value="1"/>
</dbReference>
<dbReference type="InterPro" id="IPR005119">
    <property type="entry name" value="LysR_subst-bd"/>
</dbReference>
<dbReference type="RefSeq" id="WP_188839668.1">
    <property type="nucleotide sequence ID" value="NZ_BMOT01000001.1"/>
</dbReference>
<name>A0ABT0KWY8_9GAMM</name>
<dbReference type="InterPro" id="IPR058163">
    <property type="entry name" value="LysR-type_TF_proteobact-type"/>
</dbReference>
<evidence type="ECO:0000256" key="3">
    <source>
        <dbReference type="ARBA" id="ARBA00023125"/>
    </source>
</evidence>
<comment type="similarity">
    <text evidence="1">Belongs to the LysR transcriptional regulatory family.</text>
</comment>
<evidence type="ECO:0000313" key="6">
    <source>
        <dbReference type="EMBL" id="MCL1115976.1"/>
    </source>
</evidence>
<dbReference type="Gene3D" id="1.10.10.10">
    <property type="entry name" value="Winged helix-like DNA-binding domain superfamily/Winged helix DNA-binding domain"/>
    <property type="match status" value="1"/>
</dbReference>
<organism evidence="6 7">
    <name type="scientific">Shewanella aestuarii</name>
    <dbReference type="NCBI Taxonomy" id="1028752"/>
    <lineage>
        <taxon>Bacteria</taxon>
        <taxon>Pseudomonadati</taxon>
        <taxon>Pseudomonadota</taxon>
        <taxon>Gammaproteobacteria</taxon>
        <taxon>Alteromonadales</taxon>
        <taxon>Shewanellaceae</taxon>
        <taxon>Shewanella</taxon>
    </lineage>
</organism>
<accession>A0ABT0KWY8</accession>
<proteinExistence type="inferred from homology"/>
<dbReference type="PANTHER" id="PTHR30537:SF21">
    <property type="entry name" value="HTH-TYPE TRANSCRIPTIONAL REGULATOR SINR-RELATED"/>
    <property type="match status" value="1"/>
</dbReference>
<dbReference type="CDD" id="cd08422">
    <property type="entry name" value="PBP2_CrgA_like"/>
    <property type="match status" value="1"/>
</dbReference>
<dbReference type="InterPro" id="IPR036388">
    <property type="entry name" value="WH-like_DNA-bd_sf"/>
</dbReference>
<evidence type="ECO:0000313" key="7">
    <source>
        <dbReference type="Proteomes" id="UP001203212"/>
    </source>
</evidence>
<feature type="domain" description="HTH lysR-type" evidence="5">
    <location>
        <begin position="1"/>
        <end position="58"/>
    </location>
</feature>
<protein>
    <submittedName>
        <fullName evidence="6">LysR family transcriptional regulator</fullName>
    </submittedName>
</protein>
<dbReference type="SUPFAM" id="SSF53850">
    <property type="entry name" value="Periplasmic binding protein-like II"/>
    <property type="match status" value="1"/>
</dbReference>
<dbReference type="Pfam" id="PF03466">
    <property type="entry name" value="LysR_substrate"/>
    <property type="match status" value="1"/>
</dbReference>
<dbReference type="Pfam" id="PF00126">
    <property type="entry name" value="HTH_1"/>
    <property type="match status" value="1"/>
</dbReference>
<evidence type="ECO:0000259" key="5">
    <source>
        <dbReference type="PROSITE" id="PS50931"/>
    </source>
</evidence>
<dbReference type="PANTHER" id="PTHR30537">
    <property type="entry name" value="HTH-TYPE TRANSCRIPTIONAL REGULATOR"/>
    <property type="match status" value="1"/>
</dbReference>
<dbReference type="EMBL" id="JAKILK010000001">
    <property type="protein sequence ID" value="MCL1115976.1"/>
    <property type="molecule type" value="Genomic_DNA"/>
</dbReference>
<keyword evidence="7" id="KW-1185">Reference proteome</keyword>
<reference evidence="6 7" key="1">
    <citation type="submission" date="2022-01" db="EMBL/GenBank/DDBJ databases">
        <title>Whole genome-based taxonomy of the Shewanellaceae.</title>
        <authorList>
            <person name="Martin-Rodriguez A.J."/>
        </authorList>
    </citation>
    <scope>NUCLEOTIDE SEQUENCE [LARGE SCALE GENOMIC DNA]</scope>
    <source>
        <strain evidence="6 7">JCM 17801</strain>
    </source>
</reference>
<keyword evidence="2" id="KW-0805">Transcription regulation</keyword>
<dbReference type="InterPro" id="IPR000847">
    <property type="entry name" value="LysR_HTH_N"/>
</dbReference>